<feature type="region of interest" description="Disordered" evidence="4">
    <location>
        <begin position="52"/>
        <end position="97"/>
    </location>
</feature>
<dbReference type="OrthoDB" id="16262at2759"/>
<dbReference type="SUPFAM" id="SSF52518">
    <property type="entry name" value="Thiamin diphosphate-binding fold (THDP-binding)"/>
    <property type="match status" value="2"/>
</dbReference>
<gene>
    <name evidence="8" type="ORF">CAOG_004574</name>
</gene>
<feature type="chain" id="PRO_5002253840" evidence="5">
    <location>
        <begin position="19"/>
        <end position="483"/>
    </location>
</feature>
<keyword evidence="2" id="KW-0786">Thiamine pyrophosphate</keyword>
<dbReference type="InterPro" id="IPR017684">
    <property type="entry name" value="Phosphono-pyrv_decarboxylase"/>
</dbReference>
<dbReference type="InterPro" id="IPR051818">
    <property type="entry name" value="TPP_dependent_decarboxylase"/>
</dbReference>
<keyword evidence="3" id="KW-0456">Lyase</keyword>
<accession>A0A0D2VS41</accession>
<dbReference type="PROSITE" id="PS00187">
    <property type="entry name" value="TPP_ENZYMES"/>
    <property type="match status" value="1"/>
</dbReference>
<dbReference type="GO" id="GO:0032923">
    <property type="term" value="P:organic phosphonate biosynthetic process"/>
    <property type="evidence" value="ECO:0007669"/>
    <property type="project" value="InterPro"/>
</dbReference>
<reference evidence="9" key="1">
    <citation type="submission" date="2011-02" db="EMBL/GenBank/DDBJ databases">
        <title>The Genome Sequence of Capsaspora owczarzaki ATCC 30864.</title>
        <authorList>
            <person name="Russ C."/>
            <person name="Cuomo C."/>
            <person name="Burger G."/>
            <person name="Gray M.W."/>
            <person name="Holland P.W.H."/>
            <person name="King N."/>
            <person name="Lang F.B.F."/>
            <person name="Roger A.J."/>
            <person name="Ruiz-Trillo I."/>
            <person name="Young S.K."/>
            <person name="Zeng Q."/>
            <person name="Gargeya S."/>
            <person name="Alvarado L."/>
            <person name="Berlin A."/>
            <person name="Chapman S.B."/>
            <person name="Chen Z."/>
            <person name="Freedman E."/>
            <person name="Gellesch M."/>
            <person name="Goldberg J."/>
            <person name="Griggs A."/>
            <person name="Gujja S."/>
            <person name="Heilman E."/>
            <person name="Heiman D."/>
            <person name="Howarth C."/>
            <person name="Mehta T."/>
            <person name="Neiman D."/>
            <person name="Pearson M."/>
            <person name="Roberts A."/>
            <person name="Saif S."/>
            <person name="Shea T."/>
            <person name="Shenoy N."/>
            <person name="Sisk P."/>
            <person name="Stolte C."/>
            <person name="Sykes S."/>
            <person name="White J."/>
            <person name="Yandava C."/>
            <person name="Haas B."/>
            <person name="Nusbaum C."/>
            <person name="Birren B."/>
        </authorList>
    </citation>
    <scope>NUCLEOTIDE SEQUENCE</scope>
    <source>
        <strain evidence="9">ATCC 30864</strain>
    </source>
</reference>
<evidence type="ECO:0000256" key="4">
    <source>
        <dbReference type="SAM" id="MobiDB-lite"/>
    </source>
</evidence>
<dbReference type="eggNOG" id="ENOG502QS39">
    <property type="taxonomic scope" value="Eukaryota"/>
</dbReference>
<evidence type="ECO:0000313" key="9">
    <source>
        <dbReference type="Proteomes" id="UP000008743"/>
    </source>
</evidence>
<feature type="signal peptide" evidence="5">
    <location>
        <begin position="1"/>
        <end position="18"/>
    </location>
</feature>
<evidence type="ECO:0000259" key="7">
    <source>
        <dbReference type="Pfam" id="PF02776"/>
    </source>
</evidence>
<dbReference type="Proteomes" id="UP000008743">
    <property type="component" value="Unassembled WGS sequence"/>
</dbReference>
<dbReference type="EMBL" id="KE346366">
    <property type="protein sequence ID" value="KJE93847.1"/>
    <property type="molecule type" value="Genomic_DNA"/>
</dbReference>
<keyword evidence="9" id="KW-1185">Reference proteome</keyword>
<name>A0A0D2VS41_CAPO3</name>
<dbReference type="OMA" id="RQCDGPA"/>
<evidence type="ECO:0000313" key="8">
    <source>
        <dbReference type="EMBL" id="KJE93847.1"/>
    </source>
</evidence>
<dbReference type="InterPro" id="IPR012001">
    <property type="entry name" value="Thiamin_PyroP_enz_TPP-bd_dom"/>
</dbReference>
<dbReference type="RefSeq" id="XP_004347321.1">
    <property type="nucleotide sequence ID" value="XM_004347271.2"/>
</dbReference>
<evidence type="ECO:0000256" key="5">
    <source>
        <dbReference type="SAM" id="SignalP"/>
    </source>
</evidence>
<dbReference type="Pfam" id="PF02776">
    <property type="entry name" value="TPP_enzyme_N"/>
    <property type="match status" value="1"/>
</dbReference>
<dbReference type="InterPro" id="IPR011766">
    <property type="entry name" value="TPP_enzyme_TPP-bd"/>
</dbReference>
<dbReference type="CDD" id="cd03371">
    <property type="entry name" value="TPP_PpyrDC"/>
    <property type="match status" value="1"/>
</dbReference>
<dbReference type="NCBIfam" id="TIGR03297">
    <property type="entry name" value="Ppyr-DeCO2ase"/>
    <property type="match status" value="1"/>
</dbReference>
<dbReference type="InterPro" id="IPR029061">
    <property type="entry name" value="THDP-binding"/>
</dbReference>
<dbReference type="GO" id="GO:0000287">
    <property type="term" value="F:magnesium ion binding"/>
    <property type="evidence" value="ECO:0007669"/>
    <property type="project" value="InterPro"/>
</dbReference>
<dbReference type="Pfam" id="PF02775">
    <property type="entry name" value="TPP_enzyme_C"/>
    <property type="match status" value="1"/>
</dbReference>
<dbReference type="GO" id="GO:0030976">
    <property type="term" value="F:thiamine pyrophosphate binding"/>
    <property type="evidence" value="ECO:0007669"/>
    <property type="project" value="InterPro"/>
</dbReference>
<dbReference type="GO" id="GO:0033980">
    <property type="term" value="F:phosphonopyruvate decarboxylase activity"/>
    <property type="evidence" value="ECO:0007669"/>
    <property type="project" value="InterPro"/>
</dbReference>
<dbReference type="CDD" id="cd07035">
    <property type="entry name" value="TPP_PYR_POX_like"/>
    <property type="match status" value="1"/>
</dbReference>
<evidence type="ECO:0000256" key="2">
    <source>
        <dbReference type="ARBA" id="ARBA00023052"/>
    </source>
</evidence>
<sequence>MLTSTTARLLLASRAASASVASAASAAMVGAGRRSVTTAAVAAATTSSSALTAQTAQSGRGSAPLLPAATSSRGVQTSAKTSMSAVEPNAEEEKEKQPFTELVRDFLDPGDFYKQVNKIGVDFFTGVPDSLLKDFCAYVTANTPSDHHVITANEGNAVALAAGHHLATGKSGLVYLQNSGLGNIVNPLMSLAVPEVYSIPMLLLIGWRGEPGKKDEPQHLVQGQATPGLLASLNIPFQVLPDFQEGAAKVLETARQYMEQNHGPYAILVRRQTFLPYKLKSDKGSFPLNREGALKLIVDTLSARDIVVGTTGMLSRELFEYRVAKKHGHEKDFLTVGSMGHASAIALGIALARPVRQVYCLDGDGALLMHMGTMATIGHSGVKNLKHIVINNGAHDSVGGQPTCALNGSLSITGVAQSSGYRFVETASEIDDIRAKLKLLHEAQGPALLEICVNRGGRKDLGRPTRSPVQNKHDFMDFVQSEY</sequence>
<keyword evidence="1" id="KW-0210">Decarboxylase</keyword>
<organism evidence="8 9">
    <name type="scientific">Capsaspora owczarzaki (strain ATCC 30864)</name>
    <dbReference type="NCBI Taxonomy" id="595528"/>
    <lineage>
        <taxon>Eukaryota</taxon>
        <taxon>Filasterea</taxon>
        <taxon>Capsaspora</taxon>
    </lineage>
</organism>
<evidence type="ECO:0000259" key="6">
    <source>
        <dbReference type="Pfam" id="PF02775"/>
    </source>
</evidence>
<dbReference type="InterPro" id="IPR000399">
    <property type="entry name" value="TPP-bd_CS"/>
</dbReference>
<dbReference type="Gene3D" id="3.40.50.970">
    <property type="match status" value="2"/>
</dbReference>
<dbReference type="AlphaFoldDB" id="A0A0D2VS41"/>
<dbReference type="PhylomeDB" id="A0A0D2VS41"/>
<protein>
    <submittedName>
        <fullName evidence="8">Thiamine pyrophosphate enzyme</fullName>
    </submittedName>
</protein>
<evidence type="ECO:0000256" key="1">
    <source>
        <dbReference type="ARBA" id="ARBA00022793"/>
    </source>
</evidence>
<dbReference type="InParanoid" id="A0A0D2VS41"/>
<dbReference type="FunFam" id="3.40.50.970:FF:000100">
    <property type="entry name" value="Putative phosphonopyruvate decarboxylase"/>
    <property type="match status" value="1"/>
</dbReference>
<keyword evidence="5" id="KW-0732">Signal</keyword>
<dbReference type="STRING" id="595528.A0A0D2VS41"/>
<evidence type="ECO:0000256" key="3">
    <source>
        <dbReference type="ARBA" id="ARBA00023239"/>
    </source>
</evidence>
<feature type="domain" description="Thiamine pyrophosphate enzyme TPP-binding" evidence="6">
    <location>
        <begin position="325"/>
        <end position="451"/>
    </location>
</feature>
<proteinExistence type="predicted"/>
<feature type="domain" description="Thiamine pyrophosphate enzyme N-terminal TPP-binding" evidence="7">
    <location>
        <begin position="114"/>
        <end position="219"/>
    </location>
</feature>
<dbReference type="PANTHER" id="PTHR42818:SF1">
    <property type="entry name" value="SULFOPYRUVATE DECARBOXYLASE"/>
    <property type="match status" value="1"/>
</dbReference>
<dbReference type="PANTHER" id="PTHR42818">
    <property type="entry name" value="SULFOPYRUVATE DECARBOXYLASE SUBUNIT ALPHA"/>
    <property type="match status" value="1"/>
</dbReference>
<feature type="compositionally biased region" description="Polar residues" evidence="4">
    <location>
        <begin position="69"/>
        <end position="84"/>
    </location>
</feature>
<dbReference type="FunFam" id="3.40.50.970:FF:000101">
    <property type="entry name" value="Putative phosphonopyruvate decarboxylase"/>
    <property type="match status" value="1"/>
</dbReference>